<dbReference type="SMART" id="SM00100">
    <property type="entry name" value="cNMP"/>
    <property type="match status" value="1"/>
</dbReference>
<proteinExistence type="predicted"/>
<evidence type="ECO:0000313" key="2">
    <source>
        <dbReference type="EMBL" id="OGL45364.1"/>
    </source>
</evidence>
<dbReference type="InterPro" id="IPR050397">
    <property type="entry name" value="Env_Response_Regulators"/>
</dbReference>
<dbReference type="InterPro" id="IPR000595">
    <property type="entry name" value="cNMP-bd_dom"/>
</dbReference>
<dbReference type="EMBL" id="MGDE01000140">
    <property type="protein sequence ID" value="OGL45364.1"/>
    <property type="molecule type" value="Genomic_DNA"/>
</dbReference>
<dbReference type="Pfam" id="PF00027">
    <property type="entry name" value="cNMP_binding"/>
    <property type="match status" value="1"/>
</dbReference>
<accession>A0A1F7RWH8</accession>
<evidence type="ECO:0000259" key="1">
    <source>
        <dbReference type="PROSITE" id="PS50042"/>
    </source>
</evidence>
<comment type="caution">
    <text evidence="2">The sequence shown here is derived from an EMBL/GenBank/DDBJ whole genome shotgun (WGS) entry which is preliminary data.</text>
</comment>
<dbReference type="CDD" id="cd00038">
    <property type="entry name" value="CAP_ED"/>
    <property type="match status" value="1"/>
</dbReference>
<dbReference type="Proteomes" id="UP000178797">
    <property type="component" value="Unassembled WGS sequence"/>
</dbReference>
<dbReference type="PANTHER" id="PTHR24567:SF68">
    <property type="entry name" value="DNA-BINDING TRANSCRIPTIONAL DUAL REGULATOR CRP"/>
    <property type="match status" value="1"/>
</dbReference>
<dbReference type="InterPro" id="IPR018488">
    <property type="entry name" value="cNMP-bd_CS"/>
</dbReference>
<name>A0A1F7RWH8_9BACT</name>
<feature type="domain" description="Cyclic nucleotide-binding" evidence="1">
    <location>
        <begin position="12"/>
        <end position="135"/>
    </location>
</feature>
<reference evidence="2 3" key="1">
    <citation type="journal article" date="2016" name="Nat. Commun.">
        <title>Thousands of microbial genomes shed light on interconnected biogeochemical processes in an aquifer system.</title>
        <authorList>
            <person name="Anantharaman K."/>
            <person name="Brown C.T."/>
            <person name="Hug L.A."/>
            <person name="Sharon I."/>
            <person name="Castelle C.J."/>
            <person name="Probst A.J."/>
            <person name="Thomas B.C."/>
            <person name="Singh A."/>
            <person name="Wilkins M.J."/>
            <person name="Karaoz U."/>
            <person name="Brodie E.L."/>
            <person name="Williams K.H."/>
            <person name="Hubbard S.S."/>
            <person name="Banfield J.F."/>
        </authorList>
    </citation>
    <scope>NUCLEOTIDE SEQUENCE [LARGE SCALE GENOMIC DNA]</scope>
</reference>
<dbReference type="PROSITE" id="PS50042">
    <property type="entry name" value="CNMP_BINDING_3"/>
    <property type="match status" value="1"/>
</dbReference>
<organism evidence="2 3">
    <name type="scientific">Candidatus Schekmanbacteria bacterium RBG_16_38_10</name>
    <dbReference type="NCBI Taxonomy" id="1817879"/>
    <lineage>
        <taxon>Bacteria</taxon>
        <taxon>Candidatus Schekmaniibacteriota</taxon>
    </lineage>
</organism>
<protein>
    <recommendedName>
        <fullName evidence="1">Cyclic nucleotide-binding domain-containing protein</fullName>
    </recommendedName>
</protein>
<dbReference type="InterPro" id="IPR014710">
    <property type="entry name" value="RmlC-like_jellyroll"/>
</dbReference>
<dbReference type="PROSITE" id="PS00889">
    <property type="entry name" value="CNMP_BINDING_2"/>
    <property type="match status" value="1"/>
</dbReference>
<evidence type="ECO:0000313" key="3">
    <source>
        <dbReference type="Proteomes" id="UP000178797"/>
    </source>
</evidence>
<dbReference type="Gene3D" id="2.60.120.10">
    <property type="entry name" value="Jelly Rolls"/>
    <property type="match status" value="1"/>
</dbReference>
<gene>
    <name evidence="2" type="ORF">A2W05_11635</name>
</gene>
<dbReference type="GO" id="GO:0005829">
    <property type="term" value="C:cytosol"/>
    <property type="evidence" value="ECO:0007669"/>
    <property type="project" value="TreeGrafter"/>
</dbReference>
<dbReference type="AlphaFoldDB" id="A0A1F7RWH8"/>
<dbReference type="InterPro" id="IPR018490">
    <property type="entry name" value="cNMP-bd_dom_sf"/>
</dbReference>
<dbReference type="PANTHER" id="PTHR24567">
    <property type="entry name" value="CRP FAMILY TRANSCRIPTIONAL REGULATORY PROTEIN"/>
    <property type="match status" value="1"/>
</dbReference>
<sequence length="157" mass="17769">MITKELIKSIDIFRELDDSETEKLTAIAREETYKKGDYIFKEKDPGGKVYVVESGVVEIGKSSRGNGKFVRLARLERGEILGELSIFEETQRSASALASLVPETKLIVWDATTLQKLFVEETNIANKVTRNLLKKMCMRLRLASEAIYTLLNVIDTH</sequence>
<dbReference type="SUPFAM" id="SSF51206">
    <property type="entry name" value="cAMP-binding domain-like"/>
    <property type="match status" value="1"/>
</dbReference>
<dbReference type="GO" id="GO:0003700">
    <property type="term" value="F:DNA-binding transcription factor activity"/>
    <property type="evidence" value="ECO:0007669"/>
    <property type="project" value="TreeGrafter"/>
</dbReference>